<evidence type="ECO:0000259" key="12">
    <source>
        <dbReference type="PROSITE" id="PS50097"/>
    </source>
</evidence>
<feature type="compositionally biased region" description="Polar residues" evidence="11">
    <location>
        <begin position="230"/>
        <end position="240"/>
    </location>
</feature>
<dbReference type="GO" id="GO:0008270">
    <property type="term" value="F:zinc ion binding"/>
    <property type="evidence" value="ECO:0007669"/>
    <property type="project" value="UniProtKB-KW"/>
</dbReference>
<dbReference type="InterPro" id="IPR013087">
    <property type="entry name" value="Znf_C2H2_type"/>
</dbReference>
<dbReference type="PROSITE" id="PS00028">
    <property type="entry name" value="ZINC_FINGER_C2H2_1"/>
    <property type="match status" value="1"/>
</dbReference>
<keyword evidence="6" id="KW-0805">Transcription regulation</keyword>
<evidence type="ECO:0000256" key="5">
    <source>
        <dbReference type="ARBA" id="ARBA00022833"/>
    </source>
</evidence>
<feature type="domain" description="BTB" evidence="12">
    <location>
        <begin position="79"/>
        <end position="143"/>
    </location>
</feature>
<dbReference type="Gene3D" id="3.30.710.10">
    <property type="entry name" value="Potassium Channel Kv1.1, Chain A"/>
    <property type="match status" value="1"/>
</dbReference>
<evidence type="ECO:0000256" key="6">
    <source>
        <dbReference type="ARBA" id="ARBA00023015"/>
    </source>
</evidence>
<evidence type="ECO:0000256" key="8">
    <source>
        <dbReference type="ARBA" id="ARBA00023163"/>
    </source>
</evidence>
<keyword evidence="5" id="KW-0862">Zinc</keyword>
<feature type="region of interest" description="Disordered" evidence="11">
    <location>
        <begin position="1"/>
        <end position="39"/>
    </location>
</feature>
<evidence type="ECO:0000313" key="14">
    <source>
        <dbReference type="EMBL" id="KAL0200176.1"/>
    </source>
</evidence>
<feature type="compositionally biased region" description="Basic and acidic residues" evidence="11">
    <location>
        <begin position="13"/>
        <end position="23"/>
    </location>
</feature>
<gene>
    <name evidence="14" type="ORF">M9458_003363</name>
</gene>
<feature type="domain" description="C2H2-type" evidence="13">
    <location>
        <begin position="196"/>
        <end position="220"/>
    </location>
</feature>
<feature type="compositionally biased region" description="Acidic residues" evidence="11">
    <location>
        <begin position="277"/>
        <end position="298"/>
    </location>
</feature>
<organism evidence="14 15">
    <name type="scientific">Cirrhinus mrigala</name>
    <name type="common">Mrigala</name>
    <dbReference type="NCBI Taxonomy" id="683832"/>
    <lineage>
        <taxon>Eukaryota</taxon>
        <taxon>Metazoa</taxon>
        <taxon>Chordata</taxon>
        <taxon>Craniata</taxon>
        <taxon>Vertebrata</taxon>
        <taxon>Euteleostomi</taxon>
        <taxon>Actinopterygii</taxon>
        <taxon>Neopterygii</taxon>
        <taxon>Teleostei</taxon>
        <taxon>Ostariophysi</taxon>
        <taxon>Cypriniformes</taxon>
        <taxon>Cyprinidae</taxon>
        <taxon>Labeoninae</taxon>
        <taxon>Labeonini</taxon>
        <taxon>Cirrhinus</taxon>
    </lineage>
</organism>
<evidence type="ECO:0000256" key="1">
    <source>
        <dbReference type="ARBA" id="ARBA00004123"/>
    </source>
</evidence>
<evidence type="ECO:0000256" key="3">
    <source>
        <dbReference type="ARBA" id="ARBA00022737"/>
    </source>
</evidence>
<dbReference type="EMBL" id="JAMKFB020000002">
    <property type="protein sequence ID" value="KAL0200176.1"/>
    <property type="molecule type" value="Genomic_DNA"/>
</dbReference>
<keyword evidence="9" id="KW-0539">Nucleus</keyword>
<evidence type="ECO:0000256" key="10">
    <source>
        <dbReference type="PROSITE-ProRule" id="PRU00042"/>
    </source>
</evidence>
<comment type="subcellular location">
    <subcellularLocation>
        <location evidence="1">Nucleus</location>
    </subcellularLocation>
</comment>
<keyword evidence="15" id="KW-1185">Reference proteome</keyword>
<dbReference type="SUPFAM" id="SSF54695">
    <property type="entry name" value="POZ domain"/>
    <property type="match status" value="1"/>
</dbReference>
<evidence type="ECO:0000313" key="15">
    <source>
        <dbReference type="Proteomes" id="UP001529510"/>
    </source>
</evidence>
<sequence length="397" mass="44285">MKKKVSPLQQTSKVKDISSKETQRTTTSDGPVTCDARNDNADVAIKDSSPEKRHLRISQTDGCFLKFLNEDRQKLTSFCDMTVTVCGKMYRAHKVVLAFGSGYFHAKFSENPELHHVTIDNIESSAFGHLINFLYTSEFEVSESQIPALAEAACFLDMMEAVNLFAKWVTPAHADEESDVQQVQPETPDVQASAGAQCSFCNRTFCYKKSLENHLAKTHSTGCQAEEEQNMASTSAVTTRRSARQRRTPAKFDNQESENVHVMSAKLGQKTPKDDAAAFEEEEEDDESEEEQQNEQEEQSSKKGHEETPVAAEVEDVECEDAEKQEEEHVDELSKTVEQAEAQKEAESTSSRAAEEHSQATEVTGHVFPEGLAPVIIQSANKKTLKCPKCDKTFDRI</sequence>
<feature type="compositionally biased region" description="Acidic residues" evidence="11">
    <location>
        <begin position="313"/>
        <end position="330"/>
    </location>
</feature>
<name>A0ABD0RQB3_CIRMR</name>
<feature type="compositionally biased region" description="Basic and acidic residues" evidence="11">
    <location>
        <begin position="341"/>
        <end position="359"/>
    </location>
</feature>
<reference evidence="14 15" key="1">
    <citation type="submission" date="2024-05" db="EMBL/GenBank/DDBJ databases">
        <title>Genome sequencing and assembly of Indian major carp, Cirrhinus mrigala (Hamilton, 1822).</title>
        <authorList>
            <person name="Mohindra V."/>
            <person name="Chowdhury L.M."/>
            <person name="Lal K."/>
            <person name="Jena J.K."/>
        </authorList>
    </citation>
    <scope>NUCLEOTIDE SEQUENCE [LARGE SCALE GENOMIC DNA]</scope>
    <source>
        <strain evidence="14">CM1030</strain>
        <tissue evidence="14">Blood</tissue>
    </source>
</reference>
<evidence type="ECO:0000256" key="11">
    <source>
        <dbReference type="SAM" id="MobiDB-lite"/>
    </source>
</evidence>
<keyword evidence="2" id="KW-0479">Metal-binding</keyword>
<keyword evidence="3" id="KW-0677">Repeat</keyword>
<dbReference type="Pfam" id="PF00651">
    <property type="entry name" value="BTB"/>
    <property type="match status" value="1"/>
</dbReference>
<dbReference type="PROSITE" id="PS50097">
    <property type="entry name" value="BTB"/>
    <property type="match status" value="1"/>
</dbReference>
<dbReference type="InterPro" id="IPR050457">
    <property type="entry name" value="ZnFinger_BTB_dom_contain"/>
</dbReference>
<keyword evidence="7" id="KW-0238">DNA-binding</keyword>
<keyword evidence="4 10" id="KW-0863">Zinc-finger</keyword>
<dbReference type="InterPro" id="IPR011333">
    <property type="entry name" value="SKP1/BTB/POZ_sf"/>
</dbReference>
<evidence type="ECO:0000256" key="9">
    <source>
        <dbReference type="ARBA" id="ARBA00023242"/>
    </source>
</evidence>
<dbReference type="PANTHER" id="PTHR46105">
    <property type="entry name" value="AGAP004733-PA"/>
    <property type="match status" value="1"/>
</dbReference>
<dbReference type="SMART" id="SM00225">
    <property type="entry name" value="BTB"/>
    <property type="match status" value="1"/>
</dbReference>
<dbReference type="InterPro" id="IPR000210">
    <property type="entry name" value="BTB/POZ_dom"/>
</dbReference>
<feature type="non-terminal residue" evidence="14">
    <location>
        <position position="397"/>
    </location>
</feature>
<dbReference type="GO" id="GO:0003677">
    <property type="term" value="F:DNA binding"/>
    <property type="evidence" value="ECO:0007669"/>
    <property type="project" value="UniProtKB-KW"/>
</dbReference>
<evidence type="ECO:0000256" key="7">
    <source>
        <dbReference type="ARBA" id="ARBA00023125"/>
    </source>
</evidence>
<evidence type="ECO:0000256" key="2">
    <source>
        <dbReference type="ARBA" id="ARBA00022723"/>
    </source>
</evidence>
<dbReference type="PANTHER" id="PTHR46105:SF5">
    <property type="entry name" value="ZINC FINGER AND BTB DOMAIN-CONTAINING PROTEIN 44 ISOFORM X1"/>
    <property type="match status" value="1"/>
</dbReference>
<dbReference type="PROSITE" id="PS50157">
    <property type="entry name" value="ZINC_FINGER_C2H2_2"/>
    <property type="match status" value="1"/>
</dbReference>
<comment type="caution">
    <text evidence="14">The sequence shown here is derived from an EMBL/GenBank/DDBJ whole genome shotgun (WGS) entry which is preliminary data.</text>
</comment>
<dbReference type="Proteomes" id="UP001529510">
    <property type="component" value="Unassembled WGS sequence"/>
</dbReference>
<feature type="region of interest" description="Disordered" evidence="11">
    <location>
        <begin position="219"/>
        <end position="366"/>
    </location>
</feature>
<proteinExistence type="predicted"/>
<feature type="compositionally biased region" description="Basic and acidic residues" evidence="11">
    <location>
        <begin position="299"/>
        <end position="308"/>
    </location>
</feature>
<dbReference type="AlphaFoldDB" id="A0ABD0RQB3"/>
<evidence type="ECO:0000256" key="4">
    <source>
        <dbReference type="ARBA" id="ARBA00022771"/>
    </source>
</evidence>
<dbReference type="GO" id="GO:0005634">
    <property type="term" value="C:nucleus"/>
    <property type="evidence" value="ECO:0007669"/>
    <property type="project" value="UniProtKB-SubCell"/>
</dbReference>
<accession>A0ABD0RQB3</accession>
<keyword evidence="8" id="KW-0804">Transcription</keyword>
<evidence type="ECO:0000259" key="13">
    <source>
        <dbReference type="PROSITE" id="PS50157"/>
    </source>
</evidence>
<protein>
    <submittedName>
        <fullName evidence="14">Uncharacterized protein</fullName>
    </submittedName>
</protein>